<dbReference type="InterPro" id="IPR050490">
    <property type="entry name" value="Bact_solute-bd_prot1"/>
</dbReference>
<dbReference type="Pfam" id="PF01547">
    <property type="entry name" value="SBP_bac_1"/>
    <property type="match status" value="1"/>
</dbReference>
<dbReference type="Proteomes" id="UP001589619">
    <property type="component" value="Unassembled WGS sequence"/>
</dbReference>
<evidence type="ECO:0000313" key="1">
    <source>
        <dbReference type="EMBL" id="MFB9752208.1"/>
    </source>
</evidence>
<accession>A0ABV5VVB9</accession>
<dbReference type="InterPro" id="IPR006059">
    <property type="entry name" value="SBP"/>
</dbReference>
<evidence type="ECO:0000313" key="2">
    <source>
        <dbReference type="Proteomes" id="UP001589619"/>
    </source>
</evidence>
<keyword evidence="2" id="KW-1185">Reference proteome</keyword>
<dbReference type="PANTHER" id="PTHR43649:SF12">
    <property type="entry name" value="DIACETYLCHITOBIOSE BINDING PROTEIN DASA"/>
    <property type="match status" value="1"/>
</dbReference>
<dbReference type="Gene3D" id="3.40.190.10">
    <property type="entry name" value="Periplasmic binding protein-like II"/>
    <property type="match status" value="2"/>
</dbReference>
<name>A0ABV5VVB9_9BACL</name>
<comment type="caution">
    <text evidence="1">The sequence shown here is derived from an EMBL/GenBank/DDBJ whole genome shotgun (WGS) entry which is preliminary data.</text>
</comment>
<organism evidence="1 2">
    <name type="scientific">Paenibacillus hodogayensis</name>
    <dbReference type="NCBI Taxonomy" id="279208"/>
    <lineage>
        <taxon>Bacteria</taxon>
        <taxon>Bacillati</taxon>
        <taxon>Bacillota</taxon>
        <taxon>Bacilli</taxon>
        <taxon>Bacillales</taxon>
        <taxon>Paenibacillaceae</taxon>
        <taxon>Paenibacillus</taxon>
    </lineage>
</organism>
<proteinExistence type="predicted"/>
<protein>
    <submittedName>
        <fullName evidence="1">Extracellular solute-binding protein</fullName>
    </submittedName>
</protein>
<dbReference type="PANTHER" id="PTHR43649">
    <property type="entry name" value="ARABINOSE-BINDING PROTEIN-RELATED"/>
    <property type="match status" value="1"/>
</dbReference>
<sequence length="564" mass="63075">MAVGTVIRLIVLLMVTALSGCQRIVETAAIEPSNGSTGENQSMRAERPARSGAAIEIAALGKDRYDAPITLTTIRTNEPGVRFDAGDSYGDNEWIRAYERELGIRVKMLWTEDSVQYNRKLDLLIASGDIPDFFRVNGTQLRQLIDSGLIADLSAVYAASASDKVKKLLEERGKDPFVSATVNGKLMAIPSMSMMTENAAVLHVRSDWLEKLNLSMPDTLSDVLNMSRAFTTQDPDGNGMHDTFGLAVDQNFTLANGFLNGFHAYRGIWIGSGSKLAYSSVQPEMKQALSGLRDLYAAGQIDPDFGMKDESKVYESIAGGKIGMFYSSPFAGSFPLQQAKKRNPSMEWKAVPLPSVDGSRALPQVVPGSGYWVVNKEVQHPEAIFRLLDFWVETFYDNKSDDLYYKYNQSKDNNPVWKMNAIAVTKEYKNVEESLRIIEAIDKKDRSKLTPEDKGVLQRIESYVTGGAVDGWMWNYMFNKGGTLSIADYYRRNNLYKREQFTSIPLPNLQRKSSELGKLEAETFTKIVLGLMPVADFDRFVEQWKAAGGDDITNEVNDWYRNNQ</sequence>
<dbReference type="EMBL" id="JBHMAG010000009">
    <property type="protein sequence ID" value="MFB9752208.1"/>
    <property type="molecule type" value="Genomic_DNA"/>
</dbReference>
<gene>
    <name evidence="1" type="ORF">ACFFNY_11635</name>
</gene>
<dbReference type="RefSeq" id="WP_344911043.1">
    <property type="nucleotide sequence ID" value="NZ_BAAAYO010000010.1"/>
</dbReference>
<dbReference type="SUPFAM" id="SSF53850">
    <property type="entry name" value="Periplasmic binding protein-like II"/>
    <property type="match status" value="2"/>
</dbReference>
<reference evidence="1 2" key="1">
    <citation type="submission" date="2024-09" db="EMBL/GenBank/DDBJ databases">
        <authorList>
            <person name="Sun Q."/>
            <person name="Mori K."/>
        </authorList>
    </citation>
    <scope>NUCLEOTIDE SEQUENCE [LARGE SCALE GENOMIC DNA]</scope>
    <source>
        <strain evidence="1 2">JCM 12520</strain>
    </source>
</reference>